<proteinExistence type="predicted"/>
<reference evidence="1 2" key="1">
    <citation type="journal article" date="2011" name="Plasmid">
        <title>Streptomyces turgidiscabies Car8 contains a modular pathogenicity island that shares virulence genes with other actinobacterial plant pathogens.</title>
        <authorList>
            <person name="Huguet-Tapia J.C."/>
            <person name="Badger J.H."/>
            <person name="Loria R."/>
            <person name="Pettis G.S."/>
        </authorList>
    </citation>
    <scope>NUCLEOTIDE SEQUENCE [LARGE SCALE GENOMIC DNA]</scope>
    <source>
        <strain evidence="1 2">Car8</strain>
    </source>
</reference>
<dbReference type="AlphaFoldDB" id="L7EUY6"/>
<dbReference type="Proteomes" id="UP000010931">
    <property type="component" value="Unassembled WGS sequence"/>
</dbReference>
<keyword evidence="2" id="KW-1185">Reference proteome</keyword>
<name>L7EUY6_STRT8</name>
<organism evidence="1 2">
    <name type="scientific">Streptomyces turgidiscabies (strain Car8)</name>
    <dbReference type="NCBI Taxonomy" id="698760"/>
    <lineage>
        <taxon>Bacteria</taxon>
        <taxon>Bacillati</taxon>
        <taxon>Actinomycetota</taxon>
        <taxon>Actinomycetes</taxon>
        <taxon>Kitasatosporales</taxon>
        <taxon>Streptomycetaceae</taxon>
        <taxon>Streptomyces</taxon>
    </lineage>
</organism>
<dbReference type="PATRIC" id="fig|698760.3.peg.8419"/>
<gene>
    <name evidence="1" type="ORF">STRTUCAR8_05234</name>
</gene>
<sequence>MAGLFPEELLTATDAVLDTFERELPGLAEAGDTEVLGVVERVVLALNAVNDAHNGSAYETDEREQLCDFIDQSLTEHSVDIVALAARHGLGRYQITDEWREW</sequence>
<dbReference type="EMBL" id="AEJB01000590">
    <property type="protein sequence ID" value="ELP62674.1"/>
    <property type="molecule type" value="Genomic_DNA"/>
</dbReference>
<accession>L7EUY6</accession>
<protein>
    <submittedName>
        <fullName evidence="1">Uncharacterized protein</fullName>
    </submittedName>
</protein>
<comment type="caution">
    <text evidence="1">The sequence shown here is derived from an EMBL/GenBank/DDBJ whole genome shotgun (WGS) entry which is preliminary data.</text>
</comment>
<evidence type="ECO:0000313" key="1">
    <source>
        <dbReference type="EMBL" id="ELP62674.1"/>
    </source>
</evidence>
<evidence type="ECO:0000313" key="2">
    <source>
        <dbReference type="Proteomes" id="UP000010931"/>
    </source>
</evidence>